<evidence type="ECO:0000313" key="4">
    <source>
        <dbReference type="EMBL" id="TWH16109.1"/>
    </source>
</evidence>
<dbReference type="PANTHER" id="PTHR11908">
    <property type="entry name" value="XANTHINE DEHYDROGENASE"/>
    <property type="match status" value="1"/>
</dbReference>
<accession>A0A562E2D8</accession>
<dbReference type="InterPro" id="IPR000674">
    <property type="entry name" value="Ald_Oxase/Xan_DH_a/b"/>
</dbReference>
<evidence type="ECO:0000256" key="1">
    <source>
        <dbReference type="ARBA" id="ARBA00022505"/>
    </source>
</evidence>
<dbReference type="Pfam" id="PF01315">
    <property type="entry name" value="Ald_Xan_dh_C"/>
    <property type="match status" value="1"/>
</dbReference>
<keyword evidence="1" id="KW-0500">Molybdenum</keyword>
<evidence type="ECO:0000313" key="5">
    <source>
        <dbReference type="Proteomes" id="UP000317573"/>
    </source>
</evidence>
<dbReference type="InterPro" id="IPR016208">
    <property type="entry name" value="Ald_Oxase/xanthine_DH-like"/>
</dbReference>
<dbReference type="Pfam" id="PF20256">
    <property type="entry name" value="MoCoBD_2"/>
    <property type="match status" value="1"/>
</dbReference>
<gene>
    <name evidence="4" type="ORF">L618_002900000450</name>
</gene>
<dbReference type="AlphaFoldDB" id="A0A562E2D8"/>
<dbReference type="InterPro" id="IPR037165">
    <property type="entry name" value="AldOxase/xan_DH_Mopterin-bd_sf"/>
</dbReference>
<keyword evidence="2" id="KW-0560">Oxidoreductase</keyword>
<dbReference type="PANTHER" id="PTHR11908:SF132">
    <property type="entry name" value="ALDEHYDE OXIDASE 1-RELATED"/>
    <property type="match status" value="1"/>
</dbReference>
<evidence type="ECO:0000256" key="2">
    <source>
        <dbReference type="ARBA" id="ARBA00023002"/>
    </source>
</evidence>
<dbReference type="GO" id="GO:0005506">
    <property type="term" value="F:iron ion binding"/>
    <property type="evidence" value="ECO:0007669"/>
    <property type="project" value="InterPro"/>
</dbReference>
<dbReference type="SUPFAM" id="SSF54665">
    <property type="entry name" value="CO dehydrogenase molybdoprotein N-domain-like"/>
    <property type="match status" value="1"/>
</dbReference>
<reference evidence="4 5" key="1">
    <citation type="submission" date="2019-07" db="EMBL/GenBank/DDBJ databases">
        <title>Genome sequencing of lignin-degrading bacterial isolates.</title>
        <authorList>
            <person name="Gladden J."/>
        </authorList>
    </citation>
    <scope>NUCLEOTIDE SEQUENCE [LARGE SCALE GENOMIC DNA]</scope>
    <source>
        <strain evidence="4 5">J45</strain>
    </source>
</reference>
<sequence>MSATERPTGMVGRPTLRIEDRPLLTGTATFIDDVQLPDEPLHVVFVRSNLAHGNIKSIRTEFAEAIDGVVGVFTREHLGDIPDLVTPVANASKPPRSILPWERVRFVGEPIAAVVATSRYIAEDAAGQVDVEIEPLPVVSDLHDALDPTKPVLHESDEITSNVLFDRLIEVGDPDGAFEKATHVVERTFRHPRVVPSPMEGRGAAAYVEDGELVLWASTQFPHALMECVRDIFGFDVRVKCPDIGGGFGLKSVVSPEELVVSWLAVELDRSVKWVEDRAENLTASAHARDFEVKVRAAADADGTLLAIELDSLGNGGAYSVFPITHVLETAGVLSMTPGPYRLSNYRARGRAVCTNTCPAGPYRGVGLPVSALIHERLMDIFAGLVGISPVEIRHRNLIGQDDLPYTTVTGQDYDCGDYPAALDAAAEMLRVDDFAAEQAEARANGKILGLGFASYVEWTGNNSKLFKQRGMTALKGWDSCQLSLGQEGRVSMWTSSPSIGQGSATTYAQVLADASGIDFDQIDVIQSDTGSGDVDGTGTGSSRSASVTSGAIVMAGGELKDRLLEDAAELLDIPVERLQIRAGKVFDVEDESTSETVSSLAAKATDGRYTLGRTYEADRVLYSYATHGCRVEIDAETGFVKVLDYVVAEDCGLVINPLVVEGQTKGAVAQGIAAALYESFQYDADGQPLAGSFMDYLMPTASEMTNIRLKHLPIHAEHGILGAKGVGEGGTIPAGVCIANAVSNALGAEFNDLPLHPETVQKHAQEFTKQRSEAKVAS</sequence>
<dbReference type="InterPro" id="IPR046867">
    <property type="entry name" value="AldOxase/xan_DH_MoCoBD2"/>
</dbReference>
<proteinExistence type="predicted"/>
<feature type="domain" description="Aldehyde oxidase/xanthine dehydrogenase a/b hammerhead" evidence="3">
    <location>
        <begin position="25"/>
        <end position="137"/>
    </location>
</feature>
<dbReference type="SMART" id="SM01008">
    <property type="entry name" value="Ald_Xan_dh_C"/>
    <property type="match status" value="1"/>
</dbReference>
<dbReference type="InterPro" id="IPR036856">
    <property type="entry name" value="Ald_Oxase/Xan_DH_a/b_sf"/>
</dbReference>
<dbReference type="Gene3D" id="3.90.1170.50">
    <property type="entry name" value="Aldehyde oxidase/xanthine dehydrogenase, a/b hammerhead"/>
    <property type="match status" value="1"/>
</dbReference>
<protein>
    <submittedName>
        <fullName evidence="4">Carbon-monoxide dehydrogenase large subunit</fullName>
    </submittedName>
</protein>
<organism evidence="4 5">
    <name type="scientific">Rhodococcus rhodochrous J45</name>
    <dbReference type="NCBI Taxonomy" id="935266"/>
    <lineage>
        <taxon>Bacteria</taxon>
        <taxon>Bacillati</taxon>
        <taxon>Actinomycetota</taxon>
        <taxon>Actinomycetes</taxon>
        <taxon>Mycobacteriales</taxon>
        <taxon>Nocardiaceae</taxon>
        <taxon>Rhodococcus</taxon>
    </lineage>
</organism>
<dbReference type="GO" id="GO:0016491">
    <property type="term" value="F:oxidoreductase activity"/>
    <property type="evidence" value="ECO:0007669"/>
    <property type="project" value="UniProtKB-KW"/>
</dbReference>
<dbReference type="SUPFAM" id="SSF56003">
    <property type="entry name" value="Molybdenum cofactor-binding domain"/>
    <property type="match status" value="1"/>
</dbReference>
<dbReference type="InterPro" id="IPR008274">
    <property type="entry name" value="AldOxase/xan_DH_MoCoBD1"/>
</dbReference>
<evidence type="ECO:0000259" key="3">
    <source>
        <dbReference type="SMART" id="SM01008"/>
    </source>
</evidence>
<comment type="caution">
    <text evidence="4">The sequence shown here is derived from an EMBL/GenBank/DDBJ whole genome shotgun (WGS) entry which is preliminary data.</text>
</comment>
<name>A0A562E2D8_RHORH</name>
<dbReference type="Proteomes" id="UP000317573">
    <property type="component" value="Unassembled WGS sequence"/>
</dbReference>
<dbReference type="Pfam" id="PF02738">
    <property type="entry name" value="MoCoBD_1"/>
    <property type="match status" value="1"/>
</dbReference>
<dbReference type="EMBL" id="VLJT01000027">
    <property type="protein sequence ID" value="TWH16109.1"/>
    <property type="molecule type" value="Genomic_DNA"/>
</dbReference>
<dbReference type="Gene3D" id="3.30.365.10">
    <property type="entry name" value="Aldehyde oxidase/xanthine dehydrogenase, molybdopterin binding domain"/>
    <property type="match status" value="4"/>
</dbReference>